<evidence type="ECO:0000313" key="1">
    <source>
        <dbReference type="EMBL" id="RMA97045.1"/>
    </source>
</evidence>
<reference evidence="1 2" key="1">
    <citation type="submission" date="2018-10" db="EMBL/GenBank/DDBJ databases">
        <title>Genomic Encyclopedia of Archaeal and Bacterial Type Strains, Phase II (KMG-II): from individual species to whole genera.</title>
        <authorList>
            <person name="Goeker M."/>
        </authorList>
    </citation>
    <scope>NUCLEOTIDE SEQUENCE [LARGE SCALE GENOMIC DNA]</scope>
    <source>
        <strain evidence="1 2">VM1</strain>
    </source>
</reference>
<evidence type="ECO:0000313" key="2">
    <source>
        <dbReference type="Proteomes" id="UP000280842"/>
    </source>
</evidence>
<name>A0A3M0BRB6_9AQUI</name>
<gene>
    <name evidence="1" type="ORF">CLV39_0698</name>
</gene>
<dbReference type="AlphaFoldDB" id="A0A3M0BRB6"/>
<protein>
    <submittedName>
        <fullName evidence="1">Uncharacterized protein</fullName>
    </submittedName>
</protein>
<dbReference type="RefSeq" id="WP_121922839.1">
    <property type="nucleotide sequence ID" value="NZ_REFO01000011.1"/>
</dbReference>
<keyword evidence="2" id="KW-1185">Reference proteome</keyword>
<dbReference type="EMBL" id="REFO01000011">
    <property type="protein sequence ID" value="RMA97045.1"/>
    <property type="molecule type" value="Genomic_DNA"/>
</dbReference>
<organism evidence="1 2">
    <name type="scientific">Hydrogenothermus marinus</name>
    <dbReference type="NCBI Taxonomy" id="133270"/>
    <lineage>
        <taxon>Bacteria</taxon>
        <taxon>Pseudomonadati</taxon>
        <taxon>Aquificota</taxon>
        <taxon>Aquificia</taxon>
        <taxon>Aquificales</taxon>
        <taxon>Hydrogenothermaceae</taxon>
        <taxon>Hydrogenothermus</taxon>
    </lineage>
</organism>
<dbReference type="Proteomes" id="UP000280842">
    <property type="component" value="Unassembled WGS sequence"/>
</dbReference>
<proteinExistence type="predicted"/>
<accession>A0A3M0BRB6</accession>
<dbReference type="OrthoDB" id="9867379at2"/>
<comment type="caution">
    <text evidence="1">The sequence shown here is derived from an EMBL/GenBank/DDBJ whole genome shotgun (WGS) entry which is preliminary data.</text>
</comment>
<sequence length="83" mass="9985">MMNLKNEKKIKHKLELISMYFDVDEFIANDMFYLEDALNTRNLDLIKKVDGILQKFKNEIKEVGVYEFILNITRKHTQTFIKN</sequence>